<feature type="non-terminal residue" evidence="2">
    <location>
        <position position="1"/>
    </location>
</feature>
<dbReference type="EMBL" id="BTSY01000007">
    <property type="protein sequence ID" value="GMT35496.1"/>
    <property type="molecule type" value="Genomic_DNA"/>
</dbReference>
<proteinExistence type="predicted"/>
<organism evidence="2 3">
    <name type="scientific">Pristionchus fissidentatus</name>
    <dbReference type="NCBI Taxonomy" id="1538716"/>
    <lineage>
        <taxon>Eukaryota</taxon>
        <taxon>Metazoa</taxon>
        <taxon>Ecdysozoa</taxon>
        <taxon>Nematoda</taxon>
        <taxon>Chromadorea</taxon>
        <taxon>Rhabditida</taxon>
        <taxon>Rhabditina</taxon>
        <taxon>Diplogasteromorpha</taxon>
        <taxon>Diplogasteroidea</taxon>
        <taxon>Neodiplogasteridae</taxon>
        <taxon>Pristionchus</taxon>
    </lineage>
</organism>
<name>A0AAV5WWK1_9BILA</name>
<protein>
    <submittedName>
        <fullName evidence="2">Uncharacterized protein</fullName>
    </submittedName>
</protein>
<feature type="signal peptide" evidence="1">
    <location>
        <begin position="1"/>
        <end position="27"/>
    </location>
</feature>
<comment type="caution">
    <text evidence="2">The sequence shown here is derived from an EMBL/GenBank/DDBJ whole genome shotgun (WGS) entry which is preliminary data.</text>
</comment>
<evidence type="ECO:0000313" key="2">
    <source>
        <dbReference type="EMBL" id="GMT35496.1"/>
    </source>
</evidence>
<accession>A0AAV5WWK1</accession>
<evidence type="ECO:0000256" key="1">
    <source>
        <dbReference type="SAM" id="SignalP"/>
    </source>
</evidence>
<dbReference type="Proteomes" id="UP001432322">
    <property type="component" value="Unassembled WGS sequence"/>
</dbReference>
<sequence>QISFNVIEMSCKLVVALLFCFVGAASARFWRDEKLAMMEESQLEDDCPRIHRVVDLEKTPHPSFLPPSANIIAPLKFESGACPPGCKPKEIDGLQVIYVVGEKVFIENIPLIVTGCVRV</sequence>
<feature type="chain" id="PRO_5043405927" evidence="1">
    <location>
        <begin position="28"/>
        <end position="119"/>
    </location>
</feature>
<gene>
    <name evidence="2" type="ORF">PFISCL1PPCAC_26793</name>
</gene>
<reference evidence="2" key="1">
    <citation type="submission" date="2023-10" db="EMBL/GenBank/DDBJ databases">
        <title>Genome assembly of Pristionchus species.</title>
        <authorList>
            <person name="Yoshida K."/>
            <person name="Sommer R.J."/>
        </authorList>
    </citation>
    <scope>NUCLEOTIDE SEQUENCE</scope>
    <source>
        <strain evidence="2">RS5133</strain>
    </source>
</reference>
<keyword evidence="3" id="KW-1185">Reference proteome</keyword>
<evidence type="ECO:0000313" key="3">
    <source>
        <dbReference type="Proteomes" id="UP001432322"/>
    </source>
</evidence>
<keyword evidence="1" id="KW-0732">Signal</keyword>
<dbReference type="AlphaFoldDB" id="A0AAV5WWK1"/>